<reference evidence="1 2" key="1">
    <citation type="submission" date="2018-07" db="EMBL/GenBank/DDBJ databases">
        <title>Thalassococcus profundi sp. nov., a marine bacterium isolated from deep seawater of Okinawa Trough.</title>
        <authorList>
            <person name="Yu M."/>
        </authorList>
    </citation>
    <scope>NUCLEOTIDE SEQUENCE [LARGE SCALE GENOMIC DNA]</scope>
    <source>
        <strain evidence="1 2">WRAS1</strain>
    </source>
</reference>
<dbReference type="EMBL" id="QPMK01000003">
    <property type="protein sequence ID" value="RDD67475.1"/>
    <property type="molecule type" value="Genomic_DNA"/>
</dbReference>
<dbReference type="Proteomes" id="UP000253977">
    <property type="component" value="Unassembled WGS sequence"/>
</dbReference>
<organism evidence="1 2">
    <name type="scientific">Thalassococcus profundi</name>
    <dbReference type="NCBI Taxonomy" id="2282382"/>
    <lineage>
        <taxon>Bacteria</taxon>
        <taxon>Pseudomonadati</taxon>
        <taxon>Pseudomonadota</taxon>
        <taxon>Alphaproteobacteria</taxon>
        <taxon>Rhodobacterales</taxon>
        <taxon>Roseobacteraceae</taxon>
        <taxon>Thalassococcus</taxon>
    </lineage>
</organism>
<sequence length="117" mass="13218">MRRGGWFETRSAARYVLARQWPPRFDVTGQAAFPVLRRGRLARQIRQDLWRALQDLRGFSPVVMVAATESGLYVTAGGRIAEGLRAPATTGDRITALLEDPAVRRRWARWARIGGRT</sequence>
<dbReference type="OrthoDB" id="7658483at2"/>
<keyword evidence="2" id="KW-1185">Reference proteome</keyword>
<proteinExistence type="predicted"/>
<name>A0A369TSR5_9RHOB</name>
<dbReference type="AlphaFoldDB" id="A0A369TSR5"/>
<protein>
    <submittedName>
        <fullName evidence="1">Uncharacterized protein</fullName>
    </submittedName>
</protein>
<accession>A0A369TSR5</accession>
<comment type="caution">
    <text evidence="1">The sequence shown here is derived from an EMBL/GenBank/DDBJ whole genome shotgun (WGS) entry which is preliminary data.</text>
</comment>
<evidence type="ECO:0000313" key="2">
    <source>
        <dbReference type="Proteomes" id="UP000253977"/>
    </source>
</evidence>
<evidence type="ECO:0000313" key="1">
    <source>
        <dbReference type="EMBL" id="RDD67475.1"/>
    </source>
</evidence>
<gene>
    <name evidence="1" type="ORF">DU478_04905</name>
</gene>